<dbReference type="GO" id="GO:0003924">
    <property type="term" value="F:GTPase activity"/>
    <property type="evidence" value="ECO:0007669"/>
    <property type="project" value="InterPro"/>
</dbReference>
<comment type="similarity">
    <text evidence="1 8">Belongs to the TRAFAC class translation factor GTPase superfamily. Classic translation factor GTPase family. IF-2 subfamily.</text>
</comment>
<dbReference type="SUPFAM" id="SSF52156">
    <property type="entry name" value="Initiation factor IF2/eIF5b, domain 3"/>
    <property type="match status" value="1"/>
</dbReference>
<dbReference type="GO" id="GO:0005737">
    <property type="term" value="C:cytoplasm"/>
    <property type="evidence" value="ECO:0007669"/>
    <property type="project" value="UniProtKB-UniRule"/>
</dbReference>
<feature type="domain" description="Tr-type G" evidence="9">
    <location>
        <begin position="12"/>
        <end position="188"/>
    </location>
</feature>
<dbReference type="GO" id="GO:0005525">
    <property type="term" value="F:GTP binding"/>
    <property type="evidence" value="ECO:0007669"/>
    <property type="project" value="UniProtKB-KW"/>
</dbReference>
<evidence type="ECO:0000256" key="4">
    <source>
        <dbReference type="ARBA" id="ARBA00022741"/>
    </source>
</evidence>
<evidence type="ECO:0000256" key="5">
    <source>
        <dbReference type="ARBA" id="ARBA00022917"/>
    </source>
</evidence>
<evidence type="ECO:0000256" key="8">
    <source>
        <dbReference type="RuleBase" id="RU000644"/>
    </source>
</evidence>
<evidence type="ECO:0000256" key="2">
    <source>
        <dbReference type="ARBA" id="ARBA00020675"/>
    </source>
</evidence>
<sequence length="516" mass="55684">MPNSTPQTISTNRPPIVVVLGHVDHGKTSLLDVVRKANIAGGESGGITQHIGAYQAVVHPADGGTQGKMITFLDTPGHEAFSAIRSRGTKVADVAILVVAADESVKPQTQEAIRIIKEEKIPVVVAISKIDKPGANVQKVKQDLAGEEILVEDWGGTVPVVEISAKEKRGINELLDMVLLVAELEDLKEDRSLPATGVIIESNLDKRRGYVATALIRKGILSVGDWIVAGTIIGKIKSMEDFTGNRLETADPSQPVLITGWTNPPDIGREFTTALTKDLAQDISASNIDLTPLFCFLKASHTQMDPSKKYLKLVIKTDVSSSLEAIEAALKQIKSEEIAYTVLSYDIGTISDSDVRTAVAGGGSVIGFRVSVETSARKLAEKEHVNLATFDVIYELIEYIRKKMAGLLDAEIRREVLGKVKILAVFKKDARAQVIGGRVLSGKLVRGAFCDVIRDGQSVMIAKVGQVQQAKQDVPEVAEGLETGMRIDIIDSKTAIDIEVGDILEIYQEESIARTL</sequence>
<dbReference type="FunFam" id="3.40.50.10050:FF:000001">
    <property type="entry name" value="Translation initiation factor IF-2"/>
    <property type="match status" value="1"/>
</dbReference>
<dbReference type="Gene3D" id="2.40.30.10">
    <property type="entry name" value="Translation factors"/>
    <property type="match status" value="2"/>
</dbReference>
<organism evidence="10 11">
    <name type="scientific">Candidatus Yanofskybacteria bacterium RIFCSPHIGHO2_01_FULL_41_21</name>
    <dbReference type="NCBI Taxonomy" id="1802660"/>
    <lineage>
        <taxon>Bacteria</taxon>
        <taxon>Candidatus Yanofskyibacteriota</taxon>
    </lineage>
</organism>
<reference evidence="10 11" key="1">
    <citation type="journal article" date="2016" name="Nat. Commun.">
        <title>Thousands of microbial genomes shed light on interconnected biogeochemical processes in an aquifer system.</title>
        <authorList>
            <person name="Anantharaman K."/>
            <person name="Brown C.T."/>
            <person name="Hug L.A."/>
            <person name="Sharon I."/>
            <person name="Castelle C.J."/>
            <person name="Probst A.J."/>
            <person name="Thomas B.C."/>
            <person name="Singh A."/>
            <person name="Wilkins M.J."/>
            <person name="Karaoz U."/>
            <person name="Brodie E.L."/>
            <person name="Williams K.H."/>
            <person name="Hubbard S.S."/>
            <person name="Banfield J.F."/>
        </authorList>
    </citation>
    <scope>NUCLEOTIDE SEQUENCE [LARGE SCALE GENOMIC DNA]</scope>
</reference>
<keyword evidence="4" id="KW-0547">Nucleotide-binding</keyword>
<dbReference type="Gene3D" id="3.40.50.300">
    <property type="entry name" value="P-loop containing nucleotide triphosphate hydrolases"/>
    <property type="match status" value="1"/>
</dbReference>
<dbReference type="InterPro" id="IPR027417">
    <property type="entry name" value="P-loop_NTPase"/>
</dbReference>
<dbReference type="NCBIfam" id="TIGR00487">
    <property type="entry name" value="IF-2"/>
    <property type="match status" value="1"/>
</dbReference>
<dbReference type="Pfam" id="PF00009">
    <property type="entry name" value="GTP_EFTU"/>
    <property type="match status" value="1"/>
</dbReference>
<proteinExistence type="inferred from homology"/>
<dbReference type="Gene3D" id="3.40.50.10050">
    <property type="entry name" value="Translation initiation factor IF- 2, domain 3"/>
    <property type="match status" value="1"/>
</dbReference>
<evidence type="ECO:0000256" key="3">
    <source>
        <dbReference type="ARBA" id="ARBA00022540"/>
    </source>
</evidence>
<dbReference type="AlphaFoldDB" id="A0A1F8EAI0"/>
<dbReference type="Pfam" id="PF11987">
    <property type="entry name" value="IF-2"/>
    <property type="match status" value="1"/>
</dbReference>
<dbReference type="SUPFAM" id="SSF50447">
    <property type="entry name" value="Translation proteins"/>
    <property type="match status" value="2"/>
</dbReference>
<dbReference type="CDD" id="cd01887">
    <property type="entry name" value="IF2_eIF5B"/>
    <property type="match status" value="1"/>
</dbReference>
<dbReference type="PANTHER" id="PTHR43381:SF5">
    <property type="entry name" value="TR-TYPE G DOMAIN-CONTAINING PROTEIN"/>
    <property type="match status" value="1"/>
</dbReference>
<dbReference type="SUPFAM" id="SSF52540">
    <property type="entry name" value="P-loop containing nucleoside triphosphate hydrolases"/>
    <property type="match status" value="1"/>
</dbReference>
<dbReference type="Pfam" id="PF22042">
    <property type="entry name" value="EF-G_D2"/>
    <property type="match status" value="1"/>
</dbReference>
<dbReference type="InterPro" id="IPR036925">
    <property type="entry name" value="TIF_IF2_dom3_sf"/>
</dbReference>
<dbReference type="InterPro" id="IPR053905">
    <property type="entry name" value="EF-G-like_DII"/>
</dbReference>
<keyword evidence="5 8" id="KW-0648">Protein biosynthesis</keyword>
<evidence type="ECO:0000256" key="6">
    <source>
        <dbReference type="ARBA" id="ARBA00023134"/>
    </source>
</evidence>
<dbReference type="InterPro" id="IPR009000">
    <property type="entry name" value="Transl_B-barrel_sf"/>
</dbReference>
<gene>
    <name evidence="10" type="ORF">A2735_02845</name>
</gene>
<comment type="caution">
    <text evidence="10">The sequence shown here is derived from an EMBL/GenBank/DDBJ whole genome shotgun (WGS) entry which is preliminary data.</text>
</comment>
<dbReference type="InterPro" id="IPR000795">
    <property type="entry name" value="T_Tr_GTP-bd_dom"/>
</dbReference>
<evidence type="ECO:0000313" key="10">
    <source>
        <dbReference type="EMBL" id="OGM97876.1"/>
    </source>
</evidence>
<evidence type="ECO:0000313" key="11">
    <source>
        <dbReference type="Proteomes" id="UP000178520"/>
    </source>
</evidence>
<dbReference type="EMBL" id="MGJA01000007">
    <property type="protein sequence ID" value="OGM97876.1"/>
    <property type="molecule type" value="Genomic_DNA"/>
</dbReference>
<dbReference type="PROSITE" id="PS51722">
    <property type="entry name" value="G_TR_2"/>
    <property type="match status" value="1"/>
</dbReference>
<dbReference type="NCBIfam" id="TIGR00231">
    <property type="entry name" value="small_GTP"/>
    <property type="match status" value="1"/>
</dbReference>
<evidence type="ECO:0000256" key="7">
    <source>
        <dbReference type="NCBIfam" id="TIGR00487"/>
    </source>
</evidence>
<protein>
    <recommendedName>
        <fullName evidence="2 7">Translation initiation factor IF-2</fullName>
    </recommendedName>
</protein>
<name>A0A1F8EAI0_9BACT</name>
<accession>A0A1F8EAI0</accession>
<dbReference type="InterPro" id="IPR005225">
    <property type="entry name" value="Small_GTP-bd"/>
</dbReference>
<dbReference type="InterPro" id="IPR015760">
    <property type="entry name" value="TIF_IF2"/>
</dbReference>
<keyword evidence="3 8" id="KW-0396">Initiation factor</keyword>
<dbReference type="InterPro" id="IPR000178">
    <property type="entry name" value="TF_IF2_bacterial-like"/>
</dbReference>
<dbReference type="PANTHER" id="PTHR43381">
    <property type="entry name" value="TRANSLATION INITIATION FACTOR IF-2-RELATED"/>
    <property type="match status" value="1"/>
</dbReference>
<dbReference type="Proteomes" id="UP000178520">
    <property type="component" value="Unassembled WGS sequence"/>
</dbReference>
<dbReference type="FunFam" id="3.40.50.300:FF:000019">
    <property type="entry name" value="Translation initiation factor IF-2"/>
    <property type="match status" value="1"/>
</dbReference>
<dbReference type="PRINTS" id="PR00315">
    <property type="entry name" value="ELONGATNFCT"/>
</dbReference>
<dbReference type="GO" id="GO:0003743">
    <property type="term" value="F:translation initiation factor activity"/>
    <property type="evidence" value="ECO:0007669"/>
    <property type="project" value="UniProtKB-UniRule"/>
</dbReference>
<evidence type="ECO:0000256" key="1">
    <source>
        <dbReference type="ARBA" id="ARBA00007733"/>
    </source>
</evidence>
<evidence type="ECO:0000259" key="9">
    <source>
        <dbReference type="PROSITE" id="PS51722"/>
    </source>
</evidence>
<dbReference type="InterPro" id="IPR023115">
    <property type="entry name" value="TIF_IF2_dom3"/>
</dbReference>
<comment type="function">
    <text evidence="8">One of the essential components for the initiation of protein synthesis. Protects formylmethionyl-tRNA from spontaneous hydrolysis and promotes its binding to the 30S ribosomal subunits. Also involved in the hydrolysis of GTP during the formation of the 70S ribosomal complex.</text>
</comment>
<dbReference type="STRING" id="1802660.A2735_02845"/>
<keyword evidence="6" id="KW-0342">GTP-binding</keyword>